<dbReference type="EMBL" id="JAASRN010000002">
    <property type="protein sequence ID" value="NIK74268.1"/>
    <property type="molecule type" value="Genomic_DNA"/>
</dbReference>
<dbReference type="PANTHER" id="PTHR43133">
    <property type="entry name" value="RNA POLYMERASE ECF-TYPE SIGMA FACTO"/>
    <property type="match status" value="1"/>
</dbReference>
<dbReference type="PANTHER" id="PTHR43133:SF25">
    <property type="entry name" value="RNA POLYMERASE SIGMA FACTOR RFAY-RELATED"/>
    <property type="match status" value="1"/>
</dbReference>
<protein>
    <submittedName>
        <fullName evidence="7">RNA polymerase sigma-70 factor (ECF subfamily)</fullName>
    </submittedName>
</protein>
<feature type="domain" description="RNA polymerase sigma-70 region 2" evidence="5">
    <location>
        <begin position="18"/>
        <end position="78"/>
    </location>
</feature>
<reference evidence="7 8" key="1">
    <citation type="submission" date="2020-03" db="EMBL/GenBank/DDBJ databases">
        <title>Genomic Encyclopedia of Type Strains, Phase IV (KMG-IV): sequencing the most valuable type-strain genomes for metagenomic binning, comparative biology and taxonomic classification.</title>
        <authorList>
            <person name="Goeker M."/>
        </authorList>
    </citation>
    <scope>NUCLEOTIDE SEQUENCE [LARGE SCALE GENOMIC DNA]</scope>
    <source>
        <strain evidence="7 8">DSM 5718</strain>
    </source>
</reference>
<dbReference type="SUPFAM" id="SSF88946">
    <property type="entry name" value="Sigma2 domain of RNA polymerase sigma factors"/>
    <property type="match status" value="1"/>
</dbReference>
<accession>A0A846MRI3</accession>
<dbReference type="InterPro" id="IPR039425">
    <property type="entry name" value="RNA_pol_sigma-70-like"/>
</dbReference>
<dbReference type="InterPro" id="IPR014284">
    <property type="entry name" value="RNA_pol_sigma-70_dom"/>
</dbReference>
<dbReference type="InterPro" id="IPR013324">
    <property type="entry name" value="RNA_pol_sigma_r3/r4-like"/>
</dbReference>
<dbReference type="Gene3D" id="1.10.1740.10">
    <property type="match status" value="1"/>
</dbReference>
<dbReference type="Pfam" id="PF08281">
    <property type="entry name" value="Sigma70_r4_2"/>
    <property type="match status" value="1"/>
</dbReference>
<dbReference type="SUPFAM" id="SSF88659">
    <property type="entry name" value="Sigma3 and sigma4 domains of RNA polymerase sigma factors"/>
    <property type="match status" value="1"/>
</dbReference>
<gene>
    <name evidence="7" type="ORF">FHS56_001781</name>
</gene>
<comment type="caution">
    <text evidence="7">The sequence shown here is derived from an EMBL/GenBank/DDBJ whole genome shotgun (WGS) entry which is preliminary data.</text>
</comment>
<dbReference type="AlphaFoldDB" id="A0A846MRI3"/>
<keyword evidence="8" id="KW-1185">Reference proteome</keyword>
<keyword evidence="2" id="KW-0805">Transcription regulation</keyword>
<evidence type="ECO:0000313" key="8">
    <source>
        <dbReference type="Proteomes" id="UP000537126"/>
    </source>
</evidence>
<dbReference type="GO" id="GO:0006352">
    <property type="term" value="P:DNA-templated transcription initiation"/>
    <property type="evidence" value="ECO:0007669"/>
    <property type="project" value="InterPro"/>
</dbReference>
<dbReference type="InterPro" id="IPR036388">
    <property type="entry name" value="WH-like_DNA-bd_sf"/>
</dbReference>
<dbReference type="InterPro" id="IPR007627">
    <property type="entry name" value="RNA_pol_sigma70_r2"/>
</dbReference>
<proteinExistence type="inferred from homology"/>
<comment type="similarity">
    <text evidence="1">Belongs to the sigma-70 factor family. ECF subfamily.</text>
</comment>
<organism evidence="7 8">
    <name type="scientific">Thermonema lapsum</name>
    <dbReference type="NCBI Taxonomy" id="28195"/>
    <lineage>
        <taxon>Bacteria</taxon>
        <taxon>Pseudomonadati</taxon>
        <taxon>Bacteroidota</taxon>
        <taxon>Cytophagia</taxon>
        <taxon>Cytophagales</taxon>
        <taxon>Thermonemataceae</taxon>
        <taxon>Thermonema</taxon>
    </lineage>
</organism>
<dbReference type="Proteomes" id="UP000537126">
    <property type="component" value="Unassembled WGS sequence"/>
</dbReference>
<evidence type="ECO:0000256" key="1">
    <source>
        <dbReference type="ARBA" id="ARBA00010641"/>
    </source>
</evidence>
<evidence type="ECO:0000256" key="2">
    <source>
        <dbReference type="ARBA" id="ARBA00023015"/>
    </source>
</evidence>
<dbReference type="GO" id="GO:0016987">
    <property type="term" value="F:sigma factor activity"/>
    <property type="evidence" value="ECO:0007669"/>
    <property type="project" value="UniProtKB-KW"/>
</dbReference>
<dbReference type="Pfam" id="PF04542">
    <property type="entry name" value="Sigma70_r2"/>
    <property type="match status" value="1"/>
</dbReference>
<dbReference type="Gene3D" id="1.10.10.10">
    <property type="entry name" value="Winged helix-like DNA-binding domain superfamily/Winged helix DNA-binding domain"/>
    <property type="match status" value="1"/>
</dbReference>
<evidence type="ECO:0000256" key="3">
    <source>
        <dbReference type="ARBA" id="ARBA00023082"/>
    </source>
</evidence>
<keyword evidence="3" id="KW-0731">Sigma factor</keyword>
<evidence type="ECO:0000256" key="4">
    <source>
        <dbReference type="ARBA" id="ARBA00023163"/>
    </source>
</evidence>
<name>A0A846MRI3_9BACT</name>
<feature type="domain" description="RNA polymerase sigma factor 70 region 4 type 2" evidence="6">
    <location>
        <begin position="109"/>
        <end position="160"/>
    </location>
</feature>
<evidence type="ECO:0000259" key="6">
    <source>
        <dbReference type="Pfam" id="PF08281"/>
    </source>
</evidence>
<keyword evidence="4" id="KW-0804">Transcription</keyword>
<dbReference type="RefSeq" id="WP_166919785.1">
    <property type="nucleotide sequence ID" value="NZ_JAASRN010000002.1"/>
</dbReference>
<dbReference type="InterPro" id="IPR013325">
    <property type="entry name" value="RNA_pol_sigma_r2"/>
</dbReference>
<dbReference type="InterPro" id="IPR013249">
    <property type="entry name" value="RNA_pol_sigma70_r4_t2"/>
</dbReference>
<evidence type="ECO:0000313" key="7">
    <source>
        <dbReference type="EMBL" id="NIK74268.1"/>
    </source>
</evidence>
<sequence>MNSTSDFGHILQEAAASLRPFAFRMVKDKEAVDDLIQETLYKALNNKDKFSAGTNLKAWLYTIMKNTFISQYQKNSRRQTFVDTTENQHFINSGERIAYNDALSNLSTQEIIDAIESLAEHYRVPFLMYYRGFKYQEIAERLDIPIGTVKNRIHIARKQLKEKLSKA</sequence>
<dbReference type="CDD" id="cd06171">
    <property type="entry name" value="Sigma70_r4"/>
    <property type="match status" value="1"/>
</dbReference>
<evidence type="ECO:0000259" key="5">
    <source>
        <dbReference type="Pfam" id="PF04542"/>
    </source>
</evidence>
<dbReference type="NCBIfam" id="TIGR02937">
    <property type="entry name" value="sigma70-ECF"/>
    <property type="match status" value="1"/>
</dbReference>
<dbReference type="GO" id="GO:0003677">
    <property type="term" value="F:DNA binding"/>
    <property type="evidence" value="ECO:0007669"/>
    <property type="project" value="InterPro"/>
</dbReference>